<dbReference type="Proteomes" id="UP000593765">
    <property type="component" value="Chromosome"/>
</dbReference>
<keyword evidence="2" id="KW-1185">Reference proteome</keyword>
<reference evidence="1 2" key="1">
    <citation type="submission" date="2020-10" db="EMBL/GenBank/DDBJ databases">
        <title>Wide distribution of Phycisphaera-like planctomycetes from WD2101 soil group in peatlands and genome analysis of the first cultivated representative.</title>
        <authorList>
            <person name="Dedysh S.N."/>
            <person name="Beletsky A.V."/>
            <person name="Ivanova A."/>
            <person name="Kulichevskaya I.S."/>
            <person name="Suzina N.E."/>
            <person name="Philippov D.A."/>
            <person name="Rakitin A.L."/>
            <person name="Mardanov A.V."/>
            <person name="Ravin N.V."/>
        </authorList>
    </citation>
    <scope>NUCLEOTIDE SEQUENCE [LARGE SCALE GENOMIC DNA]</scope>
    <source>
        <strain evidence="1 2">M1803</strain>
    </source>
</reference>
<proteinExistence type="predicted"/>
<evidence type="ECO:0000313" key="2">
    <source>
        <dbReference type="Proteomes" id="UP000593765"/>
    </source>
</evidence>
<name>A0A7M2X1S6_9BACT</name>
<evidence type="ECO:0000313" key="1">
    <source>
        <dbReference type="EMBL" id="QOV90690.1"/>
    </source>
</evidence>
<organism evidence="1 2">
    <name type="scientific">Humisphaera borealis</name>
    <dbReference type="NCBI Taxonomy" id="2807512"/>
    <lineage>
        <taxon>Bacteria</taxon>
        <taxon>Pseudomonadati</taxon>
        <taxon>Planctomycetota</taxon>
        <taxon>Phycisphaerae</taxon>
        <taxon>Tepidisphaerales</taxon>
        <taxon>Tepidisphaeraceae</taxon>
        <taxon>Humisphaera</taxon>
    </lineage>
</organism>
<sequence length="155" mass="16005">MIYSSLQRLLAGTLVVLLTVASAAPGGRSLVLCVAGGDHSHVFIASEAAQSISHVHDHGDDCDHALPVGDAPADACCDGVADDCHRHDCIDIALPGGDFQSQARKSSAQTDVGLPAFIASIAFVSIQQPPRLPDTLDPACIGSPPHLLRSVVLVI</sequence>
<accession>A0A7M2X1S6</accession>
<dbReference type="EMBL" id="CP063458">
    <property type="protein sequence ID" value="QOV90690.1"/>
    <property type="molecule type" value="Genomic_DNA"/>
</dbReference>
<dbReference type="KEGG" id="hbs:IPV69_04850"/>
<dbReference type="RefSeq" id="WP_206293790.1">
    <property type="nucleotide sequence ID" value="NZ_CP063458.1"/>
</dbReference>
<gene>
    <name evidence="1" type="ORF">IPV69_04850</name>
</gene>
<dbReference type="AlphaFoldDB" id="A0A7M2X1S6"/>
<protein>
    <submittedName>
        <fullName evidence="1">Uncharacterized protein</fullName>
    </submittedName>
</protein>